<dbReference type="EMBL" id="LKAJ02000001">
    <property type="protein sequence ID" value="MCS5709899.1"/>
    <property type="molecule type" value="Genomic_DNA"/>
</dbReference>
<evidence type="ECO:0000313" key="11">
    <source>
        <dbReference type="EMBL" id="MCS5709899.1"/>
    </source>
</evidence>
<dbReference type="GO" id="GO:0015421">
    <property type="term" value="F:ABC-type oligopeptide transporter activity"/>
    <property type="evidence" value="ECO:0007669"/>
    <property type="project" value="TreeGrafter"/>
</dbReference>
<dbReference type="InterPro" id="IPR017871">
    <property type="entry name" value="ABC_transporter-like_CS"/>
</dbReference>
<comment type="caution">
    <text evidence="10">The sequence shown here is derived from an EMBL/GenBank/DDBJ whole genome shotgun (WGS) entry which is preliminary data.</text>
</comment>
<feature type="domain" description="ABC transporter" evidence="8">
    <location>
        <begin position="349"/>
        <end position="585"/>
    </location>
</feature>
<evidence type="ECO:0000256" key="7">
    <source>
        <dbReference type="SAM" id="Phobius"/>
    </source>
</evidence>
<evidence type="ECO:0000256" key="2">
    <source>
        <dbReference type="ARBA" id="ARBA00022692"/>
    </source>
</evidence>
<dbReference type="Gene3D" id="3.40.50.300">
    <property type="entry name" value="P-loop containing nucleotide triphosphate hydrolases"/>
    <property type="match status" value="1"/>
</dbReference>
<evidence type="ECO:0000256" key="5">
    <source>
        <dbReference type="ARBA" id="ARBA00022989"/>
    </source>
</evidence>
<dbReference type="InterPro" id="IPR003439">
    <property type="entry name" value="ABC_transporter-like_ATP-bd"/>
</dbReference>
<dbReference type="PANTHER" id="PTHR43394:SF1">
    <property type="entry name" value="ATP-BINDING CASSETTE SUB-FAMILY B MEMBER 10, MITOCHONDRIAL"/>
    <property type="match status" value="1"/>
</dbReference>
<comment type="subcellular location">
    <subcellularLocation>
        <location evidence="1">Cell membrane</location>
        <topology evidence="1">Multi-pass membrane protein</topology>
    </subcellularLocation>
</comment>
<dbReference type="InterPro" id="IPR027417">
    <property type="entry name" value="P-loop_NTPase"/>
</dbReference>
<dbReference type="PROSITE" id="PS00211">
    <property type="entry name" value="ABC_TRANSPORTER_1"/>
    <property type="match status" value="1"/>
</dbReference>
<dbReference type="Proteomes" id="UP000051497">
    <property type="component" value="Unassembled WGS sequence"/>
</dbReference>
<gene>
    <name evidence="11" type="ORF">HT99x_000515</name>
    <name evidence="10" type="ORF">HT99x_02986</name>
</gene>
<dbReference type="RefSeq" id="WP_075067577.1">
    <property type="nucleotide sequence ID" value="NZ_LKAJ02000001.1"/>
</dbReference>
<evidence type="ECO:0000256" key="6">
    <source>
        <dbReference type="ARBA" id="ARBA00023136"/>
    </source>
</evidence>
<evidence type="ECO:0000259" key="8">
    <source>
        <dbReference type="PROSITE" id="PS50893"/>
    </source>
</evidence>
<feature type="domain" description="ABC transmembrane type-1" evidence="9">
    <location>
        <begin position="34"/>
        <end position="315"/>
    </location>
</feature>
<reference evidence="10" key="1">
    <citation type="submission" date="2015-09" db="EMBL/GenBank/DDBJ databases">
        <title>Draft Genome Sequences of Two Novel Amoeba-resistant Intranuclear Bacteria, Candidatus Berkiella cookevillensis and Candidatus Berkiella aquae.</title>
        <authorList>
            <person name="Mehari Y.T."/>
            <person name="Arivett B.A."/>
            <person name="Farone A.L."/>
            <person name="Gunderson J.H."/>
            <person name="Farone M.B."/>
        </authorList>
    </citation>
    <scope>NUCLEOTIDE SEQUENCE [LARGE SCALE GENOMIC DNA]</scope>
    <source>
        <strain evidence="10">HT99</strain>
    </source>
</reference>
<keyword evidence="12" id="KW-1185">Reference proteome</keyword>
<keyword evidence="3" id="KW-0547">Nucleotide-binding</keyword>
<dbReference type="SMART" id="SM00382">
    <property type="entry name" value="AAA"/>
    <property type="match status" value="1"/>
</dbReference>
<dbReference type="STRING" id="295108.HT99x_02986"/>
<reference evidence="11" key="2">
    <citation type="journal article" date="2016" name="Genome Announc.">
        <title>Draft Genome Sequences of Two Novel Amoeba-Resistant Intranuclear Bacteria, 'Candidatus Berkiella cookevillensis' and 'Candidatus Berkiella aquae'.</title>
        <authorList>
            <person name="Mehari Y.T."/>
            <person name="Arivett B.A."/>
            <person name="Farone A.L."/>
            <person name="Gunderson J.H."/>
            <person name="Farone M.B."/>
        </authorList>
    </citation>
    <scope>NUCLEOTIDE SEQUENCE</scope>
    <source>
        <strain evidence="11">HT99</strain>
    </source>
</reference>
<keyword evidence="4 10" id="KW-0067">ATP-binding</keyword>
<name>A0A0Q9YPI1_9GAMM</name>
<keyword evidence="6 7" id="KW-0472">Membrane</keyword>
<dbReference type="OrthoDB" id="9806127at2"/>
<evidence type="ECO:0000256" key="1">
    <source>
        <dbReference type="ARBA" id="ARBA00004651"/>
    </source>
</evidence>
<dbReference type="EMBL" id="LKAJ01000020">
    <property type="protein sequence ID" value="KRG18455.1"/>
    <property type="molecule type" value="Genomic_DNA"/>
</dbReference>
<dbReference type="PROSITE" id="PS50929">
    <property type="entry name" value="ABC_TM1F"/>
    <property type="match status" value="1"/>
</dbReference>
<dbReference type="InterPro" id="IPR011527">
    <property type="entry name" value="ABC1_TM_dom"/>
</dbReference>
<dbReference type="SUPFAM" id="SSF90123">
    <property type="entry name" value="ABC transporter transmembrane region"/>
    <property type="match status" value="1"/>
</dbReference>
<sequence length="589" mass="66823">MYFEHFLKNPYFSLIAAVWHYGASMRKAIIGYYIAYVLAQGALSLSPYAFGRAIDVLQHFEAHQLNQVIYWLVFGVAVLLIFWAFHGPARVIERKVALKIQQSLRSNLYEQLTHLPLKWHHDHHSGNTITRINRASTALHRFAENQFIYIETIVRFVASISFLLWISLPVGLISLFSSMIVIAIVFLFDKRLIPLYAAENDVENKVGAVIFDYISNMTTVLTLRLGELTHNNLLTRMSMIWPFFHKENVLNEIKWFTMMNSLSIIQAIILITYIVQNLHTNNAIMIGLVVMIFRYQWELNSVFQDLSYHCGEIVRMNTDISSIDPILTDIKQLAHLPQGAKTARLWHTLEINHLTFAHASTPRQAKIFDQIAFNIKRGEKIALIGKSGGGKSTLLNLLCSLYTPNHVSLKIDGIDFDTLEPLQAITTLIPQDPELFENTILFNITMDLPASHRDIQQVVKLARFGNVLETLPQGLDTDIREKGLNLSVGQKQRLALARGLFAARFSSLLLMDEPTSSVDLPTEKDILSGVIEAFPETAMLVSLHRLHLLPKFDSIIMLSDGKVIANGPTTQLLNTPGPVRDLWLSYLQE</sequence>
<reference evidence="11" key="3">
    <citation type="submission" date="2021-06" db="EMBL/GenBank/DDBJ databases">
        <title>Genomic Description and Analysis of Intracellular Bacteria, Candidatus Berkiella cookevillensis and Candidatus Berkiella aquae.</title>
        <authorList>
            <person name="Kidane D.T."/>
            <person name="Mehari Y.T."/>
            <person name="Rice F.C."/>
            <person name="Arivett B.A."/>
            <person name="Farone A.L."/>
            <person name="Berk S.G."/>
            <person name="Farone M.B."/>
        </authorList>
    </citation>
    <scope>NUCLEOTIDE SEQUENCE</scope>
    <source>
        <strain evidence="11">HT99</strain>
    </source>
</reference>
<accession>A0A0Q9YPI1</accession>
<dbReference type="SUPFAM" id="SSF52540">
    <property type="entry name" value="P-loop containing nucleoside triphosphate hydrolases"/>
    <property type="match status" value="1"/>
</dbReference>
<evidence type="ECO:0000313" key="12">
    <source>
        <dbReference type="Proteomes" id="UP000051497"/>
    </source>
</evidence>
<protein>
    <submittedName>
        <fullName evidence="11">ABC transporter ATP-binding protein/permease</fullName>
    </submittedName>
    <submittedName>
        <fullName evidence="10">Putative multidrug export ATP-binding/permease protein</fullName>
        <ecNumber evidence="10">3.6.3.-</ecNumber>
    </submittedName>
</protein>
<dbReference type="Pfam" id="PF00005">
    <property type="entry name" value="ABC_tran"/>
    <property type="match status" value="1"/>
</dbReference>
<proteinExistence type="predicted"/>
<dbReference type="Pfam" id="PF00664">
    <property type="entry name" value="ABC_membrane"/>
    <property type="match status" value="1"/>
</dbReference>
<dbReference type="InterPro" id="IPR036640">
    <property type="entry name" value="ABC1_TM_sf"/>
</dbReference>
<feature type="transmembrane region" description="Helical" evidence="7">
    <location>
        <begin position="172"/>
        <end position="188"/>
    </location>
</feature>
<dbReference type="PANTHER" id="PTHR43394">
    <property type="entry name" value="ATP-DEPENDENT PERMEASE MDL1, MITOCHONDRIAL"/>
    <property type="match status" value="1"/>
</dbReference>
<evidence type="ECO:0000256" key="4">
    <source>
        <dbReference type="ARBA" id="ARBA00022840"/>
    </source>
</evidence>
<dbReference type="GO" id="GO:0016887">
    <property type="term" value="F:ATP hydrolysis activity"/>
    <property type="evidence" value="ECO:0007669"/>
    <property type="project" value="InterPro"/>
</dbReference>
<evidence type="ECO:0000313" key="10">
    <source>
        <dbReference type="EMBL" id="KRG18455.1"/>
    </source>
</evidence>
<dbReference type="GO" id="GO:0005524">
    <property type="term" value="F:ATP binding"/>
    <property type="evidence" value="ECO:0007669"/>
    <property type="project" value="UniProtKB-KW"/>
</dbReference>
<evidence type="ECO:0000256" key="3">
    <source>
        <dbReference type="ARBA" id="ARBA00022741"/>
    </source>
</evidence>
<dbReference type="EC" id="3.6.3.-" evidence="10"/>
<keyword evidence="10" id="KW-0378">Hydrolase</keyword>
<dbReference type="InterPro" id="IPR003593">
    <property type="entry name" value="AAA+_ATPase"/>
</dbReference>
<keyword evidence="5 7" id="KW-1133">Transmembrane helix</keyword>
<feature type="transmembrane region" description="Helical" evidence="7">
    <location>
        <begin position="30"/>
        <end position="48"/>
    </location>
</feature>
<dbReference type="PROSITE" id="PS50893">
    <property type="entry name" value="ABC_TRANSPORTER_2"/>
    <property type="match status" value="1"/>
</dbReference>
<dbReference type="PATRIC" id="fig|1590043.3.peg.3038"/>
<evidence type="ECO:0000259" key="9">
    <source>
        <dbReference type="PROSITE" id="PS50929"/>
    </source>
</evidence>
<dbReference type="Gene3D" id="1.20.1560.10">
    <property type="entry name" value="ABC transporter type 1, transmembrane domain"/>
    <property type="match status" value="1"/>
</dbReference>
<feature type="transmembrane region" description="Helical" evidence="7">
    <location>
        <begin position="68"/>
        <end position="85"/>
    </location>
</feature>
<organism evidence="10">
    <name type="scientific">Candidatus Berkiella aquae</name>
    <dbReference type="NCBI Taxonomy" id="295108"/>
    <lineage>
        <taxon>Bacteria</taxon>
        <taxon>Pseudomonadati</taxon>
        <taxon>Pseudomonadota</taxon>
        <taxon>Gammaproteobacteria</taxon>
        <taxon>Candidatus Berkiellales</taxon>
        <taxon>Candidatus Berkiellaceae</taxon>
        <taxon>Candidatus Berkiella</taxon>
    </lineage>
</organism>
<dbReference type="InterPro" id="IPR039421">
    <property type="entry name" value="Type_1_exporter"/>
</dbReference>
<dbReference type="GO" id="GO:0005886">
    <property type="term" value="C:plasma membrane"/>
    <property type="evidence" value="ECO:0007669"/>
    <property type="project" value="UniProtKB-SubCell"/>
</dbReference>
<keyword evidence="2 7" id="KW-0812">Transmembrane</keyword>
<dbReference type="AlphaFoldDB" id="A0A0Q9YPI1"/>